<dbReference type="UniPathway" id="UPA00199"/>
<dbReference type="GO" id="GO:0006631">
    <property type="term" value="P:fatty acid metabolic process"/>
    <property type="evidence" value="ECO:0007669"/>
    <property type="project" value="UniProtKB-UniPathway"/>
</dbReference>
<accession>A0A7S3LC45</accession>
<keyword evidence="5 7" id="KW-0472">Membrane</keyword>
<dbReference type="AlphaFoldDB" id="A0A7S3LC45"/>
<feature type="region of interest" description="Disordered" evidence="6">
    <location>
        <begin position="1"/>
        <end position="21"/>
    </location>
</feature>
<dbReference type="GO" id="GO:0016020">
    <property type="term" value="C:membrane"/>
    <property type="evidence" value="ECO:0007669"/>
    <property type="project" value="UniProtKB-SubCell"/>
</dbReference>
<organism evidence="9">
    <name type="scientific">Amphora coffeiformis</name>
    <dbReference type="NCBI Taxonomy" id="265554"/>
    <lineage>
        <taxon>Eukaryota</taxon>
        <taxon>Sar</taxon>
        <taxon>Stramenopiles</taxon>
        <taxon>Ochrophyta</taxon>
        <taxon>Bacillariophyta</taxon>
        <taxon>Bacillariophyceae</taxon>
        <taxon>Bacillariophycidae</taxon>
        <taxon>Thalassiophysales</taxon>
        <taxon>Catenulaceae</taxon>
        <taxon>Amphora</taxon>
    </lineage>
</organism>
<protein>
    <recommendedName>
        <fullName evidence="8">Lipid desaturase domain-containing protein</fullName>
    </recommendedName>
</protein>
<evidence type="ECO:0000256" key="1">
    <source>
        <dbReference type="ARBA" id="ARBA00004141"/>
    </source>
</evidence>
<dbReference type="InterPro" id="IPR052601">
    <property type="entry name" value="Plasmalogen_desaturase"/>
</dbReference>
<comment type="subcellular location">
    <subcellularLocation>
        <location evidence="1">Membrane</location>
        <topology evidence="1">Multi-pass membrane protein</topology>
    </subcellularLocation>
</comment>
<evidence type="ECO:0000259" key="8">
    <source>
        <dbReference type="Pfam" id="PF10520"/>
    </source>
</evidence>
<proteinExistence type="inferred from homology"/>
<dbReference type="InterPro" id="IPR019547">
    <property type="entry name" value="Lipid_desat"/>
</dbReference>
<dbReference type="EMBL" id="HBIM01017964">
    <property type="protein sequence ID" value="CAE0416804.1"/>
    <property type="molecule type" value="Transcribed_RNA"/>
</dbReference>
<dbReference type="Pfam" id="PF10520">
    <property type="entry name" value="Lipid_desat"/>
    <property type="match status" value="1"/>
</dbReference>
<evidence type="ECO:0000256" key="7">
    <source>
        <dbReference type="SAM" id="Phobius"/>
    </source>
</evidence>
<evidence type="ECO:0000256" key="3">
    <source>
        <dbReference type="ARBA" id="ARBA00022692"/>
    </source>
</evidence>
<comment type="similarity">
    <text evidence="2">Belongs to the fatty acid desaturase CarF family.</text>
</comment>
<evidence type="ECO:0000313" key="9">
    <source>
        <dbReference type="EMBL" id="CAE0416804.1"/>
    </source>
</evidence>
<feature type="transmembrane region" description="Helical" evidence="7">
    <location>
        <begin position="115"/>
        <end position="135"/>
    </location>
</feature>
<dbReference type="PANTHER" id="PTHR48177:SF1">
    <property type="entry name" value="PLASMANYLETHANOLAMINE DESATURASE 1"/>
    <property type="match status" value="1"/>
</dbReference>
<feature type="transmembrane region" description="Helical" evidence="7">
    <location>
        <begin position="147"/>
        <end position="168"/>
    </location>
</feature>
<reference evidence="9" key="1">
    <citation type="submission" date="2021-01" db="EMBL/GenBank/DDBJ databases">
        <authorList>
            <person name="Corre E."/>
            <person name="Pelletier E."/>
            <person name="Niang G."/>
            <person name="Scheremetjew M."/>
            <person name="Finn R."/>
            <person name="Kale V."/>
            <person name="Holt S."/>
            <person name="Cochrane G."/>
            <person name="Meng A."/>
            <person name="Brown T."/>
            <person name="Cohen L."/>
        </authorList>
    </citation>
    <scope>NUCLEOTIDE SEQUENCE</scope>
    <source>
        <strain evidence="9">CCMP127</strain>
    </source>
</reference>
<keyword evidence="3 7" id="KW-0812">Transmembrane</keyword>
<name>A0A7S3LC45_9STRA</name>
<evidence type="ECO:0000256" key="2">
    <source>
        <dbReference type="ARBA" id="ARBA00007620"/>
    </source>
</evidence>
<sequence>MKKMLTASATTRRSTKNPHGSNLPLFTTPICGLFCPPNQRLRHPFPTGITVINQNMCLPESKLSRQEKIDLLNERVVKITAKEVQKAKQAGRKLAPEFVYAQQKMTTLTAGSPVYQLRSSVLVYAYAIGTALLILKGATMLHPLTTALCVLTMFLGYDFYSGVLHVVLDHPDNIALPILGQPCLEFQWHHAIPDDLVRKDFVDVCGDLNVVVMILAAINLYLLDLNSGVAMVIGGLKLWMAYFGQFSHKSAHAFGPARGGFATWLQKYGFMISCKDHMSHHKPPYDVDFCLIGFCNPAIDALRSLTTNNAAWLSLFFVWSILDLVGYVKLVEEASKVLQIA</sequence>
<feature type="domain" description="Lipid desaturase" evidence="8">
    <location>
        <begin position="158"/>
        <end position="303"/>
    </location>
</feature>
<dbReference type="PANTHER" id="PTHR48177">
    <property type="entry name" value="TRANSMEMBRANE PROTEIN 189"/>
    <property type="match status" value="1"/>
</dbReference>
<evidence type="ECO:0000256" key="5">
    <source>
        <dbReference type="ARBA" id="ARBA00023136"/>
    </source>
</evidence>
<feature type="transmembrane region" description="Helical" evidence="7">
    <location>
        <begin position="210"/>
        <end position="239"/>
    </location>
</feature>
<keyword evidence="4 7" id="KW-1133">Transmembrane helix</keyword>
<feature type="compositionally biased region" description="Polar residues" evidence="6">
    <location>
        <begin position="7"/>
        <end position="20"/>
    </location>
</feature>
<evidence type="ECO:0000256" key="6">
    <source>
        <dbReference type="SAM" id="MobiDB-lite"/>
    </source>
</evidence>
<dbReference type="GO" id="GO:0016491">
    <property type="term" value="F:oxidoreductase activity"/>
    <property type="evidence" value="ECO:0007669"/>
    <property type="project" value="TreeGrafter"/>
</dbReference>
<gene>
    <name evidence="9" type="ORF">ACOF00016_LOCUS13811</name>
</gene>
<evidence type="ECO:0000256" key="4">
    <source>
        <dbReference type="ARBA" id="ARBA00022989"/>
    </source>
</evidence>